<feature type="region of interest" description="Disordered" evidence="2">
    <location>
        <begin position="160"/>
        <end position="227"/>
    </location>
</feature>
<accession>A0A4R8GYU6</accession>
<feature type="region of interest" description="Disordered" evidence="2">
    <location>
        <begin position="306"/>
        <end position="347"/>
    </location>
</feature>
<keyword evidence="5" id="KW-1185">Reference proteome</keyword>
<sequence>MQLKNRLVKADFWTDTGLIRKLPAMGRMMYQGLWQLAEDSGVIEADPLAYKMLLFPLDDISIDDIEEWTNALVELGKLISFGEGEYYYIKNFHRHQSLRSPAKPNLPLPNWVVYVPNNKKRQSGGYIIDYKAMPNYSEHTNIETIGNVSDTVLNRYIDDEESEGNSQDNRKEELENSKGDRTVSDGQTTDTNKNLKENKNLNKKEKENKDHDEEDNAHTCEEESLSNKKKDPVFDMYEKVFGRCLSPYQVELLDSYSEDGLSTDIVVMAIEEGGKRDASGFKWLQTTLNDWLSKELDEPWKIKKYLNERDGPKRGDGVNGKHSSNNSRGLNEGSQHKSEYGEGCLEAPELQEIDVSIDEL</sequence>
<dbReference type="Gene3D" id="1.10.10.630">
    <property type="entry name" value="DnaD domain-like"/>
    <property type="match status" value="1"/>
</dbReference>
<proteinExistence type="inferred from homology"/>
<organism evidence="4 5">
    <name type="scientific">Orenia marismortui</name>
    <dbReference type="NCBI Taxonomy" id="46469"/>
    <lineage>
        <taxon>Bacteria</taxon>
        <taxon>Bacillati</taxon>
        <taxon>Bacillota</taxon>
        <taxon>Clostridia</taxon>
        <taxon>Halanaerobiales</taxon>
        <taxon>Halobacteroidaceae</taxon>
        <taxon>Orenia</taxon>
    </lineage>
</organism>
<dbReference type="RefSeq" id="WP_134117472.1">
    <property type="nucleotide sequence ID" value="NZ_SOEG01000020.1"/>
</dbReference>
<feature type="domain" description="DnaB/C C-terminal" evidence="3">
    <location>
        <begin position="234"/>
        <end position="305"/>
    </location>
</feature>
<feature type="compositionally biased region" description="Polar residues" evidence="2">
    <location>
        <begin position="321"/>
        <end position="333"/>
    </location>
</feature>
<evidence type="ECO:0000256" key="2">
    <source>
        <dbReference type="SAM" id="MobiDB-lite"/>
    </source>
</evidence>
<evidence type="ECO:0000313" key="4">
    <source>
        <dbReference type="EMBL" id="TDX49127.1"/>
    </source>
</evidence>
<dbReference type="AlphaFoldDB" id="A0A4R8GYU6"/>
<evidence type="ECO:0000259" key="3">
    <source>
        <dbReference type="Pfam" id="PF07261"/>
    </source>
</evidence>
<gene>
    <name evidence="4" type="ORF">C7959_12021</name>
</gene>
<dbReference type="PANTHER" id="PTHR37293">
    <property type="entry name" value="PHAGE REPLICATION PROTEIN-RELATED"/>
    <property type="match status" value="1"/>
</dbReference>
<dbReference type="EMBL" id="SOEG01000020">
    <property type="protein sequence ID" value="TDX49127.1"/>
    <property type="molecule type" value="Genomic_DNA"/>
</dbReference>
<feature type="compositionally biased region" description="Basic and acidic residues" evidence="2">
    <location>
        <begin position="306"/>
        <end position="316"/>
    </location>
</feature>
<dbReference type="InterPro" id="IPR006343">
    <property type="entry name" value="DnaB/C_C"/>
</dbReference>
<feature type="compositionally biased region" description="Basic and acidic residues" evidence="2">
    <location>
        <begin position="168"/>
        <end position="183"/>
    </location>
</feature>
<dbReference type="InterPro" id="IPR053162">
    <property type="entry name" value="DnaD"/>
</dbReference>
<evidence type="ECO:0000256" key="1">
    <source>
        <dbReference type="ARBA" id="ARBA00093462"/>
    </source>
</evidence>
<dbReference type="InterPro" id="IPR034829">
    <property type="entry name" value="DnaD-like_sf"/>
</dbReference>
<feature type="compositionally biased region" description="Basic and acidic residues" evidence="2">
    <location>
        <begin position="193"/>
        <end position="227"/>
    </location>
</feature>
<protein>
    <submittedName>
        <fullName evidence="4">DnaD/phage-associated family protein</fullName>
    </submittedName>
</protein>
<name>A0A4R8GYU6_9FIRM</name>
<dbReference type="Pfam" id="PF07261">
    <property type="entry name" value="DnaB_2"/>
    <property type="match status" value="1"/>
</dbReference>
<reference evidence="4 5" key="1">
    <citation type="submission" date="2019-03" db="EMBL/GenBank/DDBJ databases">
        <title>Subsurface microbial communities from deep shales in Ohio and West Virginia, USA.</title>
        <authorList>
            <person name="Wrighton K."/>
        </authorList>
    </citation>
    <scope>NUCLEOTIDE SEQUENCE [LARGE SCALE GENOMIC DNA]</scope>
    <source>
        <strain evidence="4 5">MSL 6dP</strain>
    </source>
</reference>
<evidence type="ECO:0000313" key="5">
    <source>
        <dbReference type="Proteomes" id="UP000295832"/>
    </source>
</evidence>
<dbReference type="PANTHER" id="PTHR37293:SF5">
    <property type="entry name" value="DNA REPLICATION PROTEIN"/>
    <property type="match status" value="1"/>
</dbReference>
<comment type="similarity">
    <text evidence="1">Belongs to the DnaB/DnaD family.</text>
</comment>
<dbReference type="Proteomes" id="UP000295832">
    <property type="component" value="Unassembled WGS sequence"/>
</dbReference>
<comment type="caution">
    <text evidence="4">The sequence shown here is derived from an EMBL/GenBank/DDBJ whole genome shotgun (WGS) entry which is preliminary data.</text>
</comment>
<dbReference type="SUPFAM" id="SSF158499">
    <property type="entry name" value="DnaD domain-like"/>
    <property type="match status" value="1"/>
</dbReference>